<name>A0AA36I9T4_9DINO</name>
<proteinExistence type="predicted"/>
<reference evidence="3" key="1">
    <citation type="submission" date="2023-08" db="EMBL/GenBank/DDBJ databases">
        <authorList>
            <person name="Chen Y."/>
            <person name="Shah S."/>
            <person name="Dougan E. K."/>
            <person name="Thang M."/>
            <person name="Chan C."/>
        </authorList>
    </citation>
    <scope>NUCLEOTIDE SEQUENCE</scope>
</reference>
<dbReference type="PANTHER" id="PTHR12526:SF637">
    <property type="entry name" value="GLYCOSYLTRANSFERASE EPSF-RELATED"/>
    <property type="match status" value="1"/>
</dbReference>
<dbReference type="PANTHER" id="PTHR12526">
    <property type="entry name" value="GLYCOSYLTRANSFERASE"/>
    <property type="match status" value="1"/>
</dbReference>
<dbReference type="AlphaFoldDB" id="A0AA36I9T4"/>
<dbReference type="InterPro" id="IPR001296">
    <property type="entry name" value="Glyco_trans_1"/>
</dbReference>
<evidence type="ECO:0000313" key="4">
    <source>
        <dbReference type="Proteomes" id="UP001178507"/>
    </source>
</evidence>
<dbReference type="GO" id="GO:0016757">
    <property type="term" value="F:glycosyltransferase activity"/>
    <property type="evidence" value="ECO:0007669"/>
    <property type="project" value="UniProtKB-KW"/>
</dbReference>
<gene>
    <name evidence="3" type="ORF">EVOR1521_LOCUS10126</name>
</gene>
<sequence>MALNIVLHEDLTMRGGAQIWLADCGKRLSEAGHIITFILPEESLILPDVEAYANKVVKYSHEKSAEDPESYQPTFTEVLKSAHVCVTLVRQIRGKYQNVSFMGKCIKNAGLRTFLISKTGTFDPTYKKEFYGGPLLDAGQCCTVTIAEFTRQAIIDAFGISPSLIRTIYNGTDTEKFKRTPEMAVEAQKRYPIPAMADGSKKFVVGSIGRFVAVKGQKVLLRACKKLLESKRVPNLHVLMVGEGELKEDIEQTVAKDADLSSAVSIYPFTKEPFYVFEACDCIALASFLEGLPNALLEALAMEKPCVASRIYGMPEVVVDGATGFCFDAGKVEDEASWEAMADGCADAIAKIAALDEAGRAKMAENGKKLVFEGHDKVKCFQSILDLIQEKAKAAQAAELVARAVEVVAA</sequence>
<dbReference type="EMBL" id="CAUJNA010000947">
    <property type="protein sequence ID" value="CAJ1382853.1"/>
    <property type="molecule type" value="Genomic_DNA"/>
</dbReference>
<feature type="domain" description="Glycosyl transferase family 1" evidence="2">
    <location>
        <begin position="200"/>
        <end position="334"/>
    </location>
</feature>
<accession>A0AA36I9T4</accession>
<keyword evidence="4" id="KW-1185">Reference proteome</keyword>
<dbReference type="Proteomes" id="UP001178507">
    <property type="component" value="Unassembled WGS sequence"/>
</dbReference>
<dbReference type="Pfam" id="PF00534">
    <property type="entry name" value="Glycos_transf_1"/>
    <property type="match status" value="1"/>
</dbReference>
<evidence type="ECO:0000313" key="3">
    <source>
        <dbReference type="EMBL" id="CAJ1382853.1"/>
    </source>
</evidence>
<evidence type="ECO:0000259" key="2">
    <source>
        <dbReference type="Pfam" id="PF00534"/>
    </source>
</evidence>
<dbReference type="CDD" id="cd03801">
    <property type="entry name" value="GT4_PimA-like"/>
    <property type="match status" value="1"/>
</dbReference>
<protein>
    <recommendedName>
        <fullName evidence="2">Glycosyl transferase family 1 domain-containing protein</fullName>
    </recommendedName>
</protein>
<organism evidence="3 4">
    <name type="scientific">Effrenium voratum</name>
    <dbReference type="NCBI Taxonomy" id="2562239"/>
    <lineage>
        <taxon>Eukaryota</taxon>
        <taxon>Sar</taxon>
        <taxon>Alveolata</taxon>
        <taxon>Dinophyceae</taxon>
        <taxon>Suessiales</taxon>
        <taxon>Symbiodiniaceae</taxon>
        <taxon>Effrenium</taxon>
    </lineage>
</organism>
<comment type="caution">
    <text evidence="3">The sequence shown here is derived from an EMBL/GenBank/DDBJ whole genome shotgun (WGS) entry which is preliminary data.</text>
</comment>
<keyword evidence="1" id="KW-0808">Transferase</keyword>
<keyword evidence="1" id="KW-0328">Glycosyltransferase</keyword>
<dbReference type="SUPFAM" id="SSF53756">
    <property type="entry name" value="UDP-Glycosyltransferase/glycogen phosphorylase"/>
    <property type="match status" value="1"/>
</dbReference>
<dbReference type="Gene3D" id="3.40.50.2000">
    <property type="entry name" value="Glycogen Phosphorylase B"/>
    <property type="match status" value="2"/>
</dbReference>
<evidence type="ECO:0000256" key="1">
    <source>
        <dbReference type="ARBA" id="ARBA00022676"/>
    </source>
</evidence>